<dbReference type="EMBL" id="WKKI01000001">
    <property type="protein sequence ID" value="MRX70704.1"/>
    <property type="molecule type" value="Genomic_DNA"/>
</dbReference>
<accession>A0A7X2IW36</accession>
<dbReference type="Pfam" id="PF11121">
    <property type="entry name" value="DUF2639"/>
    <property type="match status" value="1"/>
</dbReference>
<evidence type="ECO:0000313" key="2">
    <source>
        <dbReference type="Proteomes" id="UP000448867"/>
    </source>
</evidence>
<sequence length="50" mass="6110">MAYYGTKGWYIQELKKQGISKHPVERRKLELYKTYILRNLLHQNTKKNND</sequence>
<dbReference type="AlphaFoldDB" id="A0A7X2IW36"/>
<dbReference type="OrthoDB" id="2738543at2"/>
<organism evidence="1 2">
    <name type="scientific">Metabacillus lacus</name>
    <dbReference type="NCBI Taxonomy" id="1983721"/>
    <lineage>
        <taxon>Bacteria</taxon>
        <taxon>Bacillati</taxon>
        <taxon>Bacillota</taxon>
        <taxon>Bacilli</taxon>
        <taxon>Bacillales</taxon>
        <taxon>Bacillaceae</taxon>
        <taxon>Metabacillus</taxon>
    </lineage>
</organism>
<name>A0A7X2IW36_9BACI</name>
<reference evidence="1 2" key="1">
    <citation type="submission" date="2019-11" db="EMBL/GenBank/DDBJ databases">
        <title>Bacillus lacus genome.</title>
        <authorList>
            <person name="Allen C.J."/>
            <person name="Newman J.D."/>
        </authorList>
    </citation>
    <scope>NUCLEOTIDE SEQUENCE [LARGE SCALE GENOMIC DNA]</scope>
    <source>
        <strain evidence="1 2">KCTC 33946</strain>
    </source>
</reference>
<dbReference type="InterPro" id="IPR022580">
    <property type="entry name" value="DUF2639"/>
</dbReference>
<proteinExistence type="predicted"/>
<dbReference type="Proteomes" id="UP000448867">
    <property type="component" value="Unassembled WGS sequence"/>
</dbReference>
<keyword evidence="2" id="KW-1185">Reference proteome</keyword>
<comment type="caution">
    <text evidence="1">The sequence shown here is derived from an EMBL/GenBank/DDBJ whole genome shotgun (WGS) entry which is preliminary data.</text>
</comment>
<dbReference type="RefSeq" id="WP_154305826.1">
    <property type="nucleotide sequence ID" value="NZ_WKKI01000001.1"/>
</dbReference>
<protein>
    <submittedName>
        <fullName evidence="1">DUF2639 domain-containing protein</fullName>
    </submittedName>
</protein>
<gene>
    <name evidence="1" type="ORF">GJU40_00785</name>
</gene>
<evidence type="ECO:0000313" key="1">
    <source>
        <dbReference type="EMBL" id="MRX70704.1"/>
    </source>
</evidence>